<feature type="compositionally biased region" description="Basic and acidic residues" evidence="8">
    <location>
        <begin position="580"/>
        <end position="589"/>
    </location>
</feature>
<feature type="region of interest" description="Disordered" evidence="8">
    <location>
        <begin position="853"/>
        <end position="899"/>
    </location>
</feature>
<dbReference type="InterPro" id="IPR005635">
    <property type="entry name" value="Inner_centromere_prot_ARK-bd"/>
</dbReference>
<feature type="domain" description="Inner centromere protein ARK-binding" evidence="9">
    <location>
        <begin position="978"/>
        <end position="1029"/>
    </location>
</feature>
<feature type="compositionally biased region" description="Basic residues" evidence="8">
    <location>
        <begin position="632"/>
        <end position="642"/>
    </location>
</feature>
<accession>A0A1E4TZL4</accession>
<evidence type="ECO:0000256" key="3">
    <source>
        <dbReference type="ARBA" id="ARBA00010042"/>
    </source>
</evidence>
<feature type="region of interest" description="Disordered" evidence="8">
    <location>
        <begin position="793"/>
        <end position="836"/>
    </location>
</feature>
<feature type="compositionally biased region" description="Basic and acidic residues" evidence="8">
    <location>
        <begin position="864"/>
        <end position="875"/>
    </location>
</feature>
<evidence type="ECO:0000256" key="6">
    <source>
        <dbReference type="ARBA" id="ARBA00023212"/>
    </source>
</evidence>
<feature type="region of interest" description="Disordered" evidence="8">
    <location>
        <begin position="194"/>
        <end position="219"/>
    </location>
</feature>
<feature type="compositionally biased region" description="Basic and acidic residues" evidence="8">
    <location>
        <begin position="803"/>
        <end position="828"/>
    </location>
</feature>
<evidence type="ECO:0000256" key="4">
    <source>
        <dbReference type="ARBA" id="ARBA00022490"/>
    </source>
</evidence>
<evidence type="ECO:0000259" key="9">
    <source>
        <dbReference type="Pfam" id="PF03941"/>
    </source>
</evidence>
<feature type="region of interest" description="Disordered" evidence="8">
    <location>
        <begin position="288"/>
        <end position="329"/>
    </location>
</feature>
<name>A0A1E4TZL4_PACTA</name>
<keyword evidence="7" id="KW-0539">Nucleus</keyword>
<evidence type="ECO:0000256" key="8">
    <source>
        <dbReference type="SAM" id="MobiDB-lite"/>
    </source>
</evidence>
<gene>
    <name evidence="10" type="ORF">PACTADRAFT_32663</name>
</gene>
<dbReference type="EMBL" id="KV454012">
    <property type="protein sequence ID" value="ODV97179.1"/>
    <property type="molecule type" value="Genomic_DNA"/>
</dbReference>
<dbReference type="Proteomes" id="UP000094236">
    <property type="component" value="Unassembled WGS sequence"/>
</dbReference>
<comment type="similarity">
    <text evidence="3">Belongs to the INCENP family.</text>
</comment>
<dbReference type="OrthoDB" id="6123at2759"/>
<feature type="compositionally biased region" description="Polar residues" evidence="8">
    <location>
        <begin position="604"/>
        <end position="616"/>
    </location>
</feature>
<feature type="compositionally biased region" description="Low complexity" evidence="8">
    <location>
        <begin position="306"/>
        <end position="322"/>
    </location>
</feature>
<comment type="subcellular location">
    <subcellularLocation>
        <location evidence="2">Cytoplasm</location>
        <location evidence="2">Cytoskeleton</location>
        <location evidence="2">Spindle</location>
    </subcellularLocation>
    <subcellularLocation>
        <location evidence="1">Nucleus</location>
    </subcellularLocation>
</comment>
<keyword evidence="5" id="KW-0159">Chromosome partition</keyword>
<dbReference type="PANTHER" id="PTHR13142">
    <property type="entry name" value="INNER CENTROMERE PROTEIN"/>
    <property type="match status" value="1"/>
</dbReference>
<proteinExistence type="inferred from homology"/>
<feature type="region of interest" description="Disordered" evidence="8">
    <location>
        <begin position="579"/>
        <end position="662"/>
    </location>
</feature>
<feature type="compositionally biased region" description="Low complexity" evidence="8">
    <location>
        <begin position="428"/>
        <end position="438"/>
    </location>
</feature>
<feature type="region of interest" description="Disordered" evidence="8">
    <location>
        <begin position="748"/>
        <end position="772"/>
    </location>
</feature>
<evidence type="ECO:0000256" key="7">
    <source>
        <dbReference type="ARBA" id="ARBA00023242"/>
    </source>
</evidence>
<evidence type="ECO:0000256" key="2">
    <source>
        <dbReference type="ARBA" id="ARBA00004186"/>
    </source>
</evidence>
<feature type="region of interest" description="Disordered" evidence="8">
    <location>
        <begin position="497"/>
        <end position="549"/>
    </location>
</feature>
<organism evidence="10 11">
    <name type="scientific">Pachysolen tannophilus NRRL Y-2460</name>
    <dbReference type="NCBI Taxonomy" id="669874"/>
    <lineage>
        <taxon>Eukaryota</taxon>
        <taxon>Fungi</taxon>
        <taxon>Dikarya</taxon>
        <taxon>Ascomycota</taxon>
        <taxon>Saccharomycotina</taxon>
        <taxon>Pichiomycetes</taxon>
        <taxon>Pachysolenaceae</taxon>
        <taxon>Pachysolen</taxon>
    </lineage>
</organism>
<sequence length="1069" mass="119433">MLNTSNFWGLTASKKPNNVVPGTSKWVVSEMNVANTMVAHHSKQFAFSVSAELAWLNEQMNEVVNSDESASVLLLLKSPKRLNTKDSPVRKIRNEAIKESKSPLKDITDNINKTNMKSSPTKININIEKPPTPIFTISKDDKDIDQDLTNDKKRLERQRIIDQVEKIIPKSTKILEHENNDLLIPKLAPLNKEISISPPKETTRDENIRKQKNQSPNPRITKELSTATSVNGKRRSTFSDINTSIQIEKSFENIKQNQPTIQLNFQNGHSPSDDSVLLRKAENFEPISYIPPKENHKNITAPEAENNYNHNDNNDNDCNNNNDNDHANHPVYDTSMDESFQAITKTIKFKQTNGNSNTDSFTVVHEPESGPSVITNYPKTNSADLYNKEDKNLDIEGNGSKKLPSITPITEKFSGFASLPSKEPLTVKSSTKSSSNTSRTREIEKLVKLDTSAKIELAPKLVAAKSDSPKISPQSLKPKSLYPQLHKNTTTLKSLSNTISKEHKDESSPFRVARQNSDNDWVAKSPSKSPIDSFSSKPQSDSSKIELQNSISPAKSGALNSIFANAIKRAKNLIYSPKKQKVDIKESSNKSDQVPPKPILRPPTANSIQRSTSRGNLLTRLTADTESSAARNVKKSTVRHQSSRNDNFQEESPLTKKYTESRTAVTLNPLNTNLRPIPKQPVFTVSSTLSTASTSARRTTSSKSPNMELDSVKKANVVHLTENDVPSKLVLPLRKSSSGMDLSKNKFKAKESLTSSSLNKHASKTSTTTSIAPHYRINKKMAEERQRLEELRRQRLSNPHKMISIDEQLKQPLNRAREKSMKSSEHANRQSSINNSLKRKQQVIDYHHHDAQLTTAENNSAHESSVKRLKTEEGKGLGQKATRVSGARKEQTAVGASYQQKNIQQPQTLMKTAMLQHARLNQTSSIPQVDAIKFSSEKIKFNNDIVSKPMNITSTTPASRRVIASSTTPSKSPIALPEIYSESEDDEEGTVLKSWANSPGLKQALLNQQNINPDSIFGPVAPLNMEEIFKNSRLSKFRARSSSAQWGVQDMLNQQEIEDYSKKMGWRLQ</sequence>
<protein>
    <recommendedName>
        <fullName evidence="9">Inner centromere protein ARK-binding domain-containing protein</fullName>
    </recommendedName>
</protein>
<dbReference type="Pfam" id="PF03941">
    <property type="entry name" value="INCENP_ARK-bind"/>
    <property type="match status" value="1"/>
</dbReference>
<evidence type="ECO:0000313" key="11">
    <source>
        <dbReference type="Proteomes" id="UP000094236"/>
    </source>
</evidence>
<feature type="compositionally biased region" description="Low complexity" evidence="8">
    <location>
        <begin position="524"/>
        <end position="542"/>
    </location>
</feature>
<keyword evidence="4" id="KW-0963">Cytoplasm</keyword>
<evidence type="ECO:0000256" key="1">
    <source>
        <dbReference type="ARBA" id="ARBA00004123"/>
    </source>
</evidence>
<dbReference type="GO" id="GO:0005634">
    <property type="term" value="C:nucleus"/>
    <property type="evidence" value="ECO:0007669"/>
    <property type="project" value="UniProtKB-SubCell"/>
</dbReference>
<reference evidence="11" key="1">
    <citation type="submission" date="2016-05" db="EMBL/GenBank/DDBJ databases">
        <title>Comparative genomics of biotechnologically important yeasts.</title>
        <authorList>
            <consortium name="DOE Joint Genome Institute"/>
            <person name="Riley R."/>
            <person name="Haridas S."/>
            <person name="Wolfe K.H."/>
            <person name="Lopes M.R."/>
            <person name="Hittinger C.T."/>
            <person name="Goker M."/>
            <person name="Salamov A."/>
            <person name="Wisecaver J."/>
            <person name="Long T.M."/>
            <person name="Aerts A.L."/>
            <person name="Barry K."/>
            <person name="Choi C."/>
            <person name="Clum A."/>
            <person name="Coughlan A.Y."/>
            <person name="Deshpande S."/>
            <person name="Douglass A.P."/>
            <person name="Hanson S.J."/>
            <person name="Klenk H.-P."/>
            <person name="Labutti K."/>
            <person name="Lapidus A."/>
            <person name="Lindquist E."/>
            <person name="Lipzen A."/>
            <person name="Meier-Kolthoff J.P."/>
            <person name="Ohm R.A."/>
            <person name="Otillar R.P."/>
            <person name="Pangilinan J."/>
            <person name="Peng Y."/>
            <person name="Rokas A."/>
            <person name="Rosa C.A."/>
            <person name="Scheuner C."/>
            <person name="Sibirny A.A."/>
            <person name="Slot J.C."/>
            <person name="Stielow J.B."/>
            <person name="Sun H."/>
            <person name="Kurtzman C.P."/>
            <person name="Blackwell M."/>
            <person name="Grigoriev I.V."/>
            <person name="Jeffries T.W."/>
        </authorList>
    </citation>
    <scope>NUCLEOTIDE SEQUENCE [LARGE SCALE GENOMIC DNA]</scope>
    <source>
        <strain evidence="11">NRRL Y-2460</strain>
    </source>
</reference>
<dbReference type="AlphaFoldDB" id="A0A1E4TZL4"/>
<keyword evidence="6" id="KW-0206">Cytoskeleton</keyword>
<dbReference type="GO" id="GO:0007059">
    <property type="term" value="P:chromosome segregation"/>
    <property type="evidence" value="ECO:0007669"/>
    <property type="project" value="UniProtKB-KW"/>
</dbReference>
<feature type="compositionally biased region" description="Polar residues" evidence="8">
    <location>
        <begin position="752"/>
        <end position="771"/>
    </location>
</feature>
<feature type="compositionally biased region" description="Polar residues" evidence="8">
    <location>
        <begin position="853"/>
        <end position="863"/>
    </location>
</feature>
<dbReference type="STRING" id="669874.A0A1E4TZL4"/>
<dbReference type="Gene3D" id="6.10.250.2990">
    <property type="match status" value="1"/>
</dbReference>
<evidence type="ECO:0000313" key="10">
    <source>
        <dbReference type="EMBL" id="ODV97179.1"/>
    </source>
</evidence>
<keyword evidence="11" id="KW-1185">Reference proteome</keyword>
<dbReference type="PANTHER" id="PTHR13142:SF1">
    <property type="entry name" value="INNER CENTROMERE PROTEIN"/>
    <property type="match status" value="1"/>
</dbReference>
<evidence type="ECO:0000256" key="5">
    <source>
        <dbReference type="ARBA" id="ARBA00022829"/>
    </source>
</evidence>
<feature type="region of interest" description="Disordered" evidence="8">
    <location>
        <begin position="420"/>
        <end position="440"/>
    </location>
</feature>
<dbReference type="GO" id="GO:0005819">
    <property type="term" value="C:spindle"/>
    <property type="evidence" value="ECO:0007669"/>
    <property type="project" value="UniProtKB-SubCell"/>
</dbReference>